<evidence type="ECO:0000313" key="4">
    <source>
        <dbReference type="EMBL" id="WXG68941.1"/>
    </source>
</evidence>
<protein>
    <submittedName>
        <fullName evidence="4">PadR family transcriptional regulator</fullName>
    </submittedName>
</protein>
<dbReference type="SUPFAM" id="SSF46785">
    <property type="entry name" value="Winged helix' DNA-binding domain"/>
    <property type="match status" value="1"/>
</dbReference>
<dbReference type="InterPro" id="IPR036388">
    <property type="entry name" value="WH-like_DNA-bd_sf"/>
</dbReference>
<dbReference type="InterPro" id="IPR005149">
    <property type="entry name" value="Tscrpt_reg_PadR_N"/>
</dbReference>
<dbReference type="RefSeq" id="WP_338889466.1">
    <property type="nucleotide sequence ID" value="NZ_CP147846.1"/>
</dbReference>
<reference evidence="4 5" key="1">
    <citation type="submission" date="2024-03" db="EMBL/GenBank/DDBJ databases">
        <title>Natural products discovery in diverse microorganisms through a two-stage MS feature dereplication strategy.</title>
        <authorList>
            <person name="Zhang R."/>
        </authorList>
    </citation>
    <scope>NUCLEOTIDE SEQUENCE [LARGE SCALE GENOMIC DNA]</scope>
    <source>
        <strain evidence="4 5">18930</strain>
    </source>
</reference>
<keyword evidence="5" id="KW-1185">Reference proteome</keyword>
<evidence type="ECO:0000259" key="2">
    <source>
        <dbReference type="Pfam" id="PF03551"/>
    </source>
</evidence>
<dbReference type="InterPro" id="IPR036390">
    <property type="entry name" value="WH_DNA-bd_sf"/>
</dbReference>
<dbReference type="InterPro" id="IPR018309">
    <property type="entry name" value="Tscrpt_reg_PadR_C"/>
</dbReference>
<keyword evidence="1" id="KW-0175">Coiled coil</keyword>
<name>A0ABZ2PIF6_9NOCA</name>
<dbReference type="EMBL" id="CP147846">
    <property type="protein sequence ID" value="WXG68941.1"/>
    <property type="molecule type" value="Genomic_DNA"/>
</dbReference>
<dbReference type="Gene3D" id="1.10.10.10">
    <property type="entry name" value="Winged helix-like DNA-binding domain superfamily/Winged helix DNA-binding domain"/>
    <property type="match status" value="1"/>
</dbReference>
<evidence type="ECO:0000256" key="1">
    <source>
        <dbReference type="SAM" id="Coils"/>
    </source>
</evidence>
<dbReference type="PANTHER" id="PTHR43252">
    <property type="entry name" value="TRANSCRIPTIONAL REGULATOR YQJI"/>
    <property type="match status" value="1"/>
</dbReference>
<dbReference type="Pfam" id="PF03551">
    <property type="entry name" value="PadR"/>
    <property type="match status" value="1"/>
</dbReference>
<sequence length="220" mass="24937">MVQGDLNTTSFLVLGLLASRDWSAYEIAEQVGRGVAEVWPRADRQRYNTPKRLLERGLVTARTEHTGERRRRTVYSITEAGRDALTEWLGTQSRPPALEFEGLIRVMFAEQGSVEDLRANLRNLREQASQAQQLFVSHAGRLHAPEGGTFPERLHLMTLANKFMIGHFDNMIEWAEWALDETEYWPDTSSPATTHAARSREILSYTMKLARPAGPEPESS</sequence>
<organism evidence="4 5">
    <name type="scientific">Rhodococcus sovatensis</name>
    <dbReference type="NCBI Taxonomy" id="1805840"/>
    <lineage>
        <taxon>Bacteria</taxon>
        <taxon>Bacillati</taxon>
        <taxon>Actinomycetota</taxon>
        <taxon>Actinomycetes</taxon>
        <taxon>Mycobacteriales</taxon>
        <taxon>Nocardiaceae</taxon>
        <taxon>Rhodococcus</taxon>
    </lineage>
</organism>
<accession>A0ABZ2PIF6</accession>
<feature type="domain" description="Transcription regulator PadR N-terminal" evidence="2">
    <location>
        <begin position="13"/>
        <end position="87"/>
    </location>
</feature>
<dbReference type="PANTHER" id="PTHR43252:SF4">
    <property type="entry name" value="TRANSCRIPTIONAL REGULATORY PROTEIN"/>
    <property type="match status" value="1"/>
</dbReference>
<dbReference type="Proteomes" id="UP001432000">
    <property type="component" value="Chromosome"/>
</dbReference>
<proteinExistence type="predicted"/>
<feature type="coiled-coil region" evidence="1">
    <location>
        <begin position="107"/>
        <end position="134"/>
    </location>
</feature>
<dbReference type="Pfam" id="PF10400">
    <property type="entry name" value="Vir_act_alpha_C"/>
    <property type="match status" value="1"/>
</dbReference>
<gene>
    <name evidence="4" type="ORF">WDS16_27860</name>
</gene>
<feature type="domain" description="Transcription regulator PadR C-terminal" evidence="3">
    <location>
        <begin position="103"/>
        <end position="181"/>
    </location>
</feature>
<evidence type="ECO:0000259" key="3">
    <source>
        <dbReference type="Pfam" id="PF10400"/>
    </source>
</evidence>
<evidence type="ECO:0000313" key="5">
    <source>
        <dbReference type="Proteomes" id="UP001432000"/>
    </source>
</evidence>